<dbReference type="SMART" id="SM00579">
    <property type="entry name" value="FBD"/>
    <property type="match status" value="1"/>
</dbReference>
<gene>
    <name evidence="2" type="ORF">Ddye_027366</name>
</gene>
<dbReference type="InterPro" id="IPR006566">
    <property type="entry name" value="FBD"/>
</dbReference>
<accession>A0AAD9WQF1</accession>
<protein>
    <recommendedName>
        <fullName evidence="1">FBD domain-containing protein</fullName>
    </recommendedName>
</protein>
<dbReference type="AlphaFoldDB" id="A0AAD9WQF1"/>
<evidence type="ECO:0000313" key="2">
    <source>
        <dbReference type="EMBL" id="KAK2639571.1"/>
    </source>
</evidence>
<proteinExistence type="predicted"/>
<dbReference type="EMBL" id="JANJYI010000008">
    <property type="protein sequence ID" value="KAK2639571.1"/>
    <property type="molecule type" value="Genomic_DNA"/>
</dbReference>
<keyword evidence="3" id="KW-1185">Reference proteome</keyword>
<reference evidence="2" key="1">
    <citation type="journal article" date="2023" name="Plant J.">
        <title>Genome sequences and population genomics provide insights into the demographic history, inbreeding, and mutation load of two 'living fossil' tree species of Dipteronia.</title>
        <authorList>
            <person name="Feng Y."/>
            <person name="Comes H.P."/>
            <person name="Chen J."/>
            <person name="Zhu S."/>
            <person name="Lu R."/>
            <person name="Zhang X."/>
            <person name="Li P."/>
            <person name="Qiu J."/>
            <person name="Olsen K.M."/>
            <person name="Qiu Y."/>
        </authorList>
    </citation>
    <scope>NUCLEOTIDE SEQUENCE</scope>
    <source>
        <strain evidence="2">KIB01</strain>
    </source>
</reference>
<evidence type="ECO:0000313" key="3">
    <source>
        <dbReference type="Proteomes" id="UP001280121"/>
    </source>
</evidence>
<dbReference type="Proteomes" id="UP001280121">
    <property type="component" value="Unassembled WGS sequence"/>
</dbReference>
<sequence length="123" mass="14145">MLKGFCNVKALEVTEVFLEPAFGSRSWNIPNDPRKMPKATTCLKYHLKIVELFEVQNSKDELDLVSFFLKNGHVLQKMRISWVYNIGNWTRSEVMKFPRSSLNVALTNIEPMFALKIHVSGGK</sequence>
<organism evidence="2 3">
    <name type="scientific">Dipteronia dyeriana</name>
    <dbReference type="NCBI Taxonomy" id="168575"/>
    <lineage>
        <taxon>Eukaryota</taxon>
        <taxon>Viridiplantae</taxon>
        <taxon>Streptophyta</taxon>
        <taxon>Embryophyta</taxon>
        <taxon>Tracheophyta</taxon>
        <taxon>Spermatophyta</taxon>
        <taxon>Magnoliopsida</taxon>
        <taxon>eudicotyledons</taxon>
        <taxon>Gunneridae</taxon>
        <taxon>Pentapetalae</taxon>
        <taxon>rosids</taxon>
        <taxon>malvids</taxon>
        <taxon>Sapindales</taxon>
        <taxon>Sapindaceae</taxon>
        <taxon>Hippocastanoideae</taxon>
        <taxon>Acereae</taxon>
        <taxon>Dipteronia</taxon>
    </lineage>
</organism>
<evidence type="ECO:0000259" key="1">
    <source>
        <dbReference type="SMART" id="SM00579"/>
    </source>
</evidence>
<dbReference type="Pfam" id="PF08387">
    <property type="entry name" value="FBD"/>
    <property type="match status" value="1"/>
</dbReference>
<name>A0AAD9WQF1_9ROSI</name>
<comment type="caution">
    <text evidence="2">The sequence shown here is derived from an EMBL/GenBank/DDBJ whole genome shotgun (WGS) entry which is preliminary data.</text>
</comment>
<feature type="domain" description="FBD" evidence="1">
    <location>
        <begin position="41"/>
        <end position="107"/>
    </location>
</feature>